<evidence type="ECO:0000313" key="2">
    <source>
        <dbReference type="Proteomes" id="UP001189122"/>
    </source>
</evidence>
<evidence type="ECO:0000313" key="1">
    <source>
        <dbReference type="EMBL" id="CAA6674036.1"/>
    </source>
</evidence>
<comment type="caution">
    <text evidence="1">The sequence shown here is derived from an EMBL/GenBank/DDBJ whole genome shotgun (WGS) entry which is preliminary data.</text>
</comment>
<reference evidence="2" key="1">
    <citation type="journal article" date="2020" name="Sci. Rep.">
        <title>Chromosome-scale genome assembly for the duckweed Spirodela intermedia, integrating cytogenetic maps, PacBio and Oxford Nanopore libraries.</title>
        <authorList>
            <person name="Hoang P.T.N."/>
            <person name="Fiebig A."/>
            <person name="Novak P."/>
            <person name="Macas J."/>
            <person name="Cao H.X."/>
            <person name="Stepanenko A."/>
            <person name="Chen G."/>
            <person name="Borisjuk N."/>
            <person name="Scholz U."/>
            <person name="Schubert I."/>
        </authorList>
    </citation>
    <scope>NUCLEOTIDE SEQUENCE [LARGE SCALE GENOMIC DNA]</scope>
</reference>
<protein>
    <submittedName>
        <fullName evidence="1">Uncharacterized protein</fullName>
    </submittedName>
</protein>
<accession>A0ABN7E956</accession>
<dbReference type="Proteomes" id="UP001189122">
    <property type="component" value="Unassembled WGS sequence"/>
</dbReference>
<proteinExistence type="predicted"/>
<organism evidence="1 2">
    <name type="scientific">Spirodela intermedia</name>
    <name type="common">Intermediate duckweed</name>
    <dbReference type="NCBI Taxonomy" id="51605"/>
    <lineage>
        <taxon>Eukaryota</taxon>
        <taxon>Viridiplantae</taxon>
        <taxon>Streptophyta</taxon>
        <taxon>Embryophyta</taxon>
        <taxon>Tracheophyta</taxon>
        <taxon>Spermatophyta</taxon>
        <taxon>Magnoliopsida</taxon>
        <taxon>Liliopsida</taxon>
        <taxon>Araceae</taxon>
        <taxon>Lemnoideae</taxon>
        <taxon>Spirodela</taxon>
    </lineage>
</organism>
<name>A0ABN7E956_SPIIN</name>
<gene>
    <name evidence="1" type="ORF">SI7747_UN020394</name>
</gene>
<dbReference type="EMBL" id="CACRZD030000071">
    <property type="protein sequence ID" value="CAA6674036.1"/>
    <property type="molecule type" value="Genomic_DNA"/>
</dbReference>
<keyword evidence="2" id="KW-1185">Reference proteome</keyword>
<sequence length="110" mass="12942">MRWRCTGILSVWEDRRVVSTASKALLGQRRRGQSLDLLSKFRDQWNGSSSRLWRLSPGRAEKRRLCGSPVAVTRRREAGWRWGVCKVIIFPLCQIIWHINQSYQITQLFI</sequence>